<dbReference type="PANTHER" id="PTHR44154">
    <property type="entry name" value="QUINONE OXIDOREDUCTASE"/>
    <property type="match status" value="1"/>
</dbReference>
<keyword evidence="7" id="KW-0007">Acetylation</keyword>
<evidence type="ECO:0000256" key="2">
    <source>
        <dbReference type="ARBA" id="ARBA00010371"/>
    </source>
</evidence>
<dbReference type="GO" id="GO:0008270">
    <property type="term" value="F:zinc ion binding"/>
    <property type="evidence" value="ECO:0007669"/>
    <property type="project" value="InterPro"/>
</dbReference>
<dbReference type="InterPro" id="IPR014182">
    <property type="entry name" value="ADH_Zn_typ-1"/>
</dbReference>
<dbReference type="RefSeq" id="WP_109366554.1">
    <property type="nucleotide sequence ID" value="NZ_OOFM01000002.1"/>
</dbReference>
<dbReference type="SMART" id="SM00829">
    <property type="entry name" value="PKS_ER"/>
    <property type="match status" value="1"/>
</dbReference>
<dbReference type="AlphaFoldDB" id="A0A2P9HF53"/>
<proteinExistence type="inferred from homology"/>
<dbReference type="Proteomes" id="UP000246073">
    <property type="component" value="Unassembled WGS sequence"/>
</dbReference>
<dbReference type="Pfam" id="PF08240">
    <property type="entry name" value="ADH_N"/>
    <property type="match status" value="1"/>
</dbReference>
<dbReference type="PANTHER" id="PTHR44154:SF1">
    <property type="entry name" value="QUINONE OXIDOREDUCTASE"/>
    <property type="match status" value="1"/>
</dbReference>
<comment type="similarity">
    <text evidence="2 8">Belongs to the zinc-containing alcohol dehydrogenase family. Quinone oxidoreductase subfamily.</text>
</comment>
<evidence type="ECO:0000259" key="9">
    <source>
        <dbReference type="SMART" id="SM00829"/>
    </source>
</evidence>
<dbReference type="InterPro" id="IPR002364">
    <property type="entry name" value="Quin_OxRdtase/zeta-crystal_CS"/>
</dbReference>
<gene>
    <name evidence="10" type="ORF">OHAE_5488</name>
</gene>
<keyword evidence="4" id="KW-0963">Cytoplasm</keyword>
<sequence>MKAVGFYRNLPITDDDALVDIDLPIPVPQDRDLLIKVKAVSVNPADVKQRQNSAPANGTAKVVGYDAVGTVVAVGSNVSLFKAGDEVFYAGAVNRPGTYAEYHAVDERVVGRKPRTLTDVEAAALPLTSLTAWELLFDRLKIPYGSKRGDDAILIINGAGGVGSILIQMARRLTGLNVIATASRPETVEWCMAMGAHHVIDHRGSLSEALNSIGIPNVRYVASLTATDQHRDSILEILKPHGSMALIDDPASFDIVPFKRKSLSVHWELMFTPTLFQTPDMAEQHKILTEVSALVESGVLKTTMHEYMGAINSTNLKKAHALLESGKGIGKTVLSY</sequence>
<keyword evidence="6" id="KW-0694">RNA-binding</keyword>
<dbReference type="SUPFAM" id="SSF50129">
    <property type="entry name" value="GroES-like"/>
    <property type="match status" value="1"/>
</dbReference>
<dbReference type="Pfam" id="PF00107">
    <property type="entry name" value="ADH_zinc_N"/>
    <property type="match status" value="1"/>
</dbReference>
<feature type="domain" description="Enoyl reductase (ER)" evidence="9">
    <location>
        <begin position="13"/>
        <end position="334"/>
    </location>
</feature>
<dbReference type="InterPro" id="IPR051603">
    <property type="entry name" value="Zinc-ADH_QOR/CCCR"/>
</dbReference>
<dbReference type="GO" id="GO:0005737">
    <property type="term" value="C:cytoplasm"/>
    <property type="evidence" value="ECO:0007669"/>
    <property type="project" value="UniProtKB-SubCell"/>
</dbReference>
<keyword evidence="5" id="KW-0521">NADP</keyword>
<evidence type="ECO:0000256" key="5">
    <source>
        <dbReference type="ARBA" id="ARBA00022857"/>
    </source>
</evidence>
<evidence type="ECO:0000256" key="7">
    <source>
        <dbReference type="ARBA" id="ARBA00022990"/>
    </source>
</evidence>
<evidence type="ECO:0000256" key="1">
    <source>
        <dbReference type="ARBA" id="ARBA00004496"/>
    </source>
</evidence>
<dbReference type="GO" id="GO:0016491">
    <property type="term" value="F:oxidoreductase activity"/>
    <property type="evidence" value="ECO:0007669"/>
    <property type="project" value="UniProtKB-KW"/>
</dbReference>
<dbReference type="GO" id="GO:0016829">
    <property type="term" value="F:lyase activity"/>
    <property type="evidence" value="ECO:0007669"/>
    <property type="project" value="UniProtKB-KW"/>
</dbReference>
<accession>A0A2P9HF53</accession>
<protein>
    <recommendedName>
        <fullName evidence="8">Zinc-type alcohol dehydrogenase-like protein</fullName>
    </recommendedName>
</protein>
<comment type="subcellular location">
    <subcellularLocation>
        <location evidence="1">Cytoplasm</location>
    </subcellularLocation>
</comment>
<dbReference type="NCBIfam" id="TIGR02817">
    <property type="entry name" value="adh_fam_1"/>
    <property type="match status" value="1"/>
</dbReference>
<keyword evidence="8" id="KW-0479">Metal-binding</keyword>
<dbReference type="CDD" id="cd08252">
    <property type="entry name" value="AL_MDR"/>
    <property type="match status" value="1"/>
</dbReference>
<dbReference type="InterPro" id="IPR036291">
    <property type="entry name" value="NAD(P)-bd_dom_sf"/>
</dbReference>
<keyword evidence="8 10" id="KW-0560">Oxidoreductase</keyword>
<dbReference type="SUPFAM" id="SSF51735">
    <property type="entry name" value="NAD(P)-binding Rossmann-fold domains"/>
    <property type="match status" value="1"/>
</dbReference>
<dbReference type="InterPro" id="IPR020843">
    <property type="entry name" value="ER"/>
</dbReference>
<evidence type="ECO:0000256" key="4">
    <source>
        <dbReference type="ARBA" id="ARBA00022490"/>
    </source>
</evidence>
<evidence type="ECO:0000313" key="10">
    <source>
        <dbReference type="EMBL" id="SPL62420.1"/>
    </source>
</evidence>
<evidence type="ECO:0000256" key="8">
    <source>
        <dbReference type="RuleBase" id="RU364000"/>
    </source>
</evidence>
<dbReference type="InterPro" id="IPR013154">
    <property type="entry name" value="ADH-like_N"/>
</dbReference>
<dbReference type="GO" id="GO:0003723">
    <property type="term" value="F:RNA binding"/>
    <property type="evidence" value="ECO:0007669"/>
    <property type="project" value="UniProtKB-KW"/>
</dbReference>
<dbReference type="PROSITE" id="PS01162">
    <property type="entry name" value="QOR_ZETA_CRYSTAL"/>
    <property type="match status" value="1"/>
</dbReference>
<comment type="subunit">
    <text evidence="3">Homotetramer.</text>
</comment>
<organism evidence="10 11">
    <name type="scientific">Ochrobactrum soli</name>
    <dbReference type="NCBI Taxonomy" id="2448455"/>
    <lineage>
        <taxon>Bacteria</taxon>
        <taxon>Pseudomonadati</taxon>
        <taxon>Pseudomonadota</taxon>
        <taxon>Alphaproteobacteria</taxon>
        <taxon>Hyphomicrobiales</taxon>
        <taxon>Brucellaceae</taxon>
        <taxon>Brucella/Ochrobactrum group</taxon>
        <taxon>Ochrobactrum</taxon>
    </lineage>
</organism>
<keyword evidence="8" id="KW-0862">Zinc</keyword>
<evidence type="ECO:0000313" key="11">
    <source>
        <dbReference type="Proteomes" id="UP000246073"/>
    </source>
</evidence>
<keyword evidence="10" id="KW-0456">Lyase</keyword>
<reference evidence="11" key="1">
    <citation type="submission" date="2017-12" db="EMBL/GenBank/DDBJ databases">
        <authorList>
            <person name="Diaz M."/>
        </authorList>
    </citation>
    <scope>NUCLEOTIDE SEQUENCE [LARGE SCALE GENOMIC DNA]</scope>
    <source>
        <strain evidence="11">FI11154</strain>
    </source>
</reference>
<evidence type="ECO:0000256" key="3">
    <source>
        <dbReference type="ARBA" id="ARBA00011881"/>
    </source>
</evidence>
<dbReference type="EMBL" id="OOFM01000002">
    <property type="protein sequence ID" value="SPL62420.1"/>
    <property type="molecule type" value="Genomic_DNA"/>
</dbReference>
<name>A0A2P9HF53_9HYPH</name>
<dbReference type="InterPro" id="IPR013149">
    <property type="entry name" value="ADH-like_C"/>
</dbReference>
<dbReference type="Gene3D" id="3.90.180.10">
    <property type="entry name" value="Medium-chain alcohol dehydrogenases, catalytic domain"/>
    <property type="match status" value="1"/>
</dbReference>
<evidence type="ECO:0000256" key="6">
    <source>
        <dbReference type="ARBA" id="ARBA00022884"/>
    </source>
</evidence>
<dbReference type="InterPro" id="IPR011032">
    <property type="entry name" value="GroES-like_sf"/>
</dbReference>
<dbReference type="Gene3D" id="3.40.50.720">
    <property type="entry name" value="NAD(P)-binding Rossmann-like Domain"/>
    <property type="match status" value="1"/>
</dbReference>